<sequence>MHVSLEIGQNRHFELREALLIYHSTDRHYWEMGNTFVTHHPVATKGTKKPELGPANPLTVDFLQSLLHSLGGQIPIEFLPDNVMARTDRTIAWWTPAQIRPMFFGDTQGDLQGINGRNFPQPALIWLTQDSSLFVRALKENRRPSAASGLSVAPYWNLYESGSVCIGSMRAPKVSTVASIGQWEKSFYESEFTHGNVGRVTRHAGGFEGLWKELADKDAFPVEQLIELPETAEEFLQQKRRSNDY</sequence>
<gene>
    <name evidence="1" type="ORF">ACFPT7_07200</name>
</gene>
<accession>A0ABW1EDJ2</accession>
<dbReference type="Proteomes" id="UP001596091">
    <property type="component" value="Unassembled WGS sequence"/>
</dbReference>
<dbReference type="Pfam" id="PF14460">
    <property type="entry name" value="Prok-E2_D"/>
    <property type="match status" value="1"/>
</dbReference>
<reference evidence="2" key="1">
    <citation type="journal article" date="2019" name="Int. J. Syst. Evol. Microbiol.">
        <title>The Global Catalogue of Microorganisms (GCM) 10K type strain sequencing project: providing services to taxonomists for standard genome sequencing and annotation.</title>
        <authorList>
            <consortium name="The Broad Institute Genomics Platform"/>
            <consortium name="The Broad Institute Genome Sequencing Center for Infectious Disease"/>
            <person name="Wu L."/>
            <person name="Ma J."/>
        </authorList>
    </citation>
    <scope>NUCLEOTIDE SEQUENCE [LARGE SCALE GENOMIC DNA]</scope>
    <source>
        <strain evidence="2">JCM 4087</strain>
    </source>
</reference>
<keyword evidence="2" id="KW-1185">Reference proteome</keyword>
<protein>
    <submittedName>
        <fullName evidence="1">PRTRC system protein B</fullName>
    </submittedName>
</protein>
<dbReference type="RefSeq" id="WP_377819263.1">
    <property type="nucleotide sequence ID" value="NZ_JBHSPH010000002.1"/>
</dbReference>
<dbReference type="InterPro" id="IPR032787">
    <property type="entry name" value="Prok-E2_D"/>
</dbReference>
<dbReference type="NCBIfam" id="TIGR03737">
    <property type="entry name" value="PRTRC_B"/>
    <property type="match status" value="1"/>
</dbReference>
<name>A0ABW1EDJ2_9BACT</name>
<dbReference type="EMBL" id="JBHSPH010000002">
    <property type="protein sequence ID" value="MFC5862074.1"/>
    <property type="molecule type" value="Genomic_DNA"/>
</dbReference>
<organism evidence="1 2">
    <name type="scientific">Acidicapsa dinghuensis</name>
    <dbReference type="NCBI Taxonomy" id="2218256"/>
    <lineage>
        <taxon>Bacteria</taxon>
        <taxon>Pseudomonadati</taxon>
        <taxon>Acidobacteriota</taxon>
        <taxon>Terriglobia</taxon>
        <taxon>Terriglobales</taxon>
        <taxon>Acidobacteriaceae</taxon>
        <taxon>Acidicapsa</taxon>
    </lineage>
</organism>
<evidence type="ECO:0000313" key="1">
    <source>
        <dbReference type="EMBL" id="MFC5862074.1"/>
    </source>
</evidence>
<proteinExistence type="predicted"/>
<evidence type="ECO:0000313" key="2">
    <source>
        <dbReference type="Proteomes" id="UP001596091"/>
    </source>
</evidence>
<comment type="caution">
    <text evidence="1">The sequence shown here is derived from an EMBL/GenBank/DDBJ whole genome shotgun (WGS) entry which is preliminary data.</text>
</comment>
<dbReference type="InterPro" id="IPR022280">
    <property type="entry name" value="PRTRC_protein-B"/>
</dbReference>